<dbReference type="EMBL" id="CAOQHR010000006">
    <property type="protein sequence ID" value="CAI6336436.1"/>
    <property type="molecule type" value="Genomic_DNA"/>
</dbReference>
<evidence type="ECO:0000256" key="6">
    <source>
        <dbReference type="ARBA" id="ARBA00023242"/>
    </source>
</evidence>
<organism evidence="11 12">
    <name type="scientific">Periconia digitata</name>
    <dbReference type="NCBI Taxonomy" id="1303443"/>
    <lineage>
        <taxon>Eukaryota</taxon>
        <taxon>Fungi</taxon>
        <taxon>Dikarya</taxon>
        <taxon>Ascomycota</taxon>
        <taxon>Pezizomycotina</taxon>
        <taxon>Dothideomycetes</taxon>
        <taxon>Pleosporomycetidae</taxon>
        <taxon>Pleosporales</taxon>
        <taxon>Massarineae</taxon>
        <taxon>Periconiaceae</taxon>
        <taxon>Periconia</taxon>
    </lineage>
</organism>
<keyword evidence="6" id="KW-0539">Nucleus</keyword>
<evidence type="ECO:0000256" key="7">
    <source>
        <dbReference type="ARBA" id="ARBA00025346"/>
    </source>
</evidence>
<keyword evidence="4" id="KW-0805">Transcription regulation</keyword>
<dbReference type="OrthoDB" id="21060at2759"/>
<evidence type="ECO:0000259" key="10">
    <source>
        <dbReference type="Pfam" id="PF05236"/>
    </source>
</evidence>
<evidence type="ECO:0000256" key="1">
    <source>
        <dbReference type="ARBA" id="ARBA00004123"/>
    </source>
</evidence>
<evidence type="ECO:0000256" key="3">
    <source>
        <dbReference type="ARBA" id="ARBA00017306"/>
    </source>
</evidence>
<dbReference type="Proteomes" id="UP001152607">
    <property type="component" value="Unassembled WGS sequence"/>
</dbReference>
<feature type="region of interest" description="Disordered" evidence="9">
    <location>
        <begin position="389"/>
        <end position="433"/>
    </location>
</feature>
<proteinExistence type="inferred from homology"/>
<feature type="compositionally biased region" description="Low complexity" evidence="9">
    <location>
        <begin position="102"/>
        <end position="119"/>
    </location>
</feature>
<feature type="compositionally biased region" description="Polar residues" evidence="9">
    <location>
        <begin position="419"/>
        <end position="433"/>
    </location>
</feature>
<evidence type="ECO:0000256" key="8">
    <source>
        <dbReference type="ARBA" id="ARBA00031747"/>
    </source>
</evidence>
<keyword evidence="12" id="KW-1185">Reference proteome</keyword>
<comment type="similarity">
    <text evidence="2">Belongs to the TAF4 family.</text>
</comment>
<feature type="compositionally biased region" description="Polar residues" evidence="9">
    <location>
        <begin position="1"/>
        <end position="48"/>
    </location>
</feature>
<feature type="domain" description="Transcription initiation factor TFIID component TAF4 C-terminal" evidence="10">
    <location>
        <begin position="323"/>
        <end position="595"/>
    </location>
</feature>
<evidence type="ECO:0000256" key="4">
    <source>
        <dbReference type="ARBA" id="ARBA00023015"/>
    </source>
</evidence>
<keyword evidence="5" id="KW-0804">Transcription</keyword>
<feature type="region of interest" description="Disordered" evidence="9">
    <location>
        <begin position="519"/>
        <end position="552"/>
    </location>
</feature>
<gene>
    <name evidence="11" type="ORF">PDIGIT_LOCUS9535</name>
</gene>
<evidence type="ECO:0000313" key="12">
    <source>
        <dbReference type="Proteomes" id="UP001152607"/>
    </source>
</evidence>
<accession>A0A9W4UHS1</accession>
<feature type="region of interest" description="Disordered" evidence="9">
    <location>
        <begin position="451"/>
        <end position="483"/>
    </location>
</feature>
<feature type="compositionally biased region" description="Low complexity" evidence="9">
    <location>
        <begin position="58"/>
        <end position="81"/>
    </location>
</feature>
<evidence type="ECO:0000256" key="2">
    <source>
        <dbReference type="ARBA" id="ARBA00006178"/>
    </source>
</evidence>
<feature type="compositionally biased region" description="Basic and acidic residues" evidence="9">
    <location>
        <begin position="605"/>
        <end position="619"/>
    </location>
</feature>
<feature type="region of interest" description="Disordered" evidence="9">
    <location>
        <begin position="590"/>
        <end position="626"/>
    </location>
</feature>
<feature type="region of interest" description="Disordered" evidence="9">
    <location>
        <begin position="1"/>
        <end position="140"/>
    </location>
</feature>
<sequence length="626" mass="68046">MSQYNQFNSTAQGMPPLQTQNHMQNQPRAYSPQSYQHSPGALSPTSTGIPPAKRQRLSPESPAYSPYSASPYAPSPYATSPPGQPYHSQPGSPAMGAPPVQPFHQPQPYQHPNNVNHQPTPQGSLMPPPKVPYSKTQDNAELEKANPRDMDVNNISDVLTGSGIDLRAEEEAMLHNVGGRNNYNASFNSQTSGSTMSPHGSFNQWGQQAGHGAFQGTGPLSQSVSEEQQQGELLRKHEQAARALNQSAEQPLHDPFLMANALRHRMAKRAYDQGVSVSLEGLFDKIPEAPREVSRTALPGSDGEAIVVLQANSILNRDTPLVELISLVSLAAQERIRTVLEDAFALSQGRQNTSTGIVPPSFADIAVANGETIEKTVAPANVTKTTWEAVPDSAVSPKASTASKHPPNAARLPTPPSENPSTPRPTIQIKTNHVTLALKRKIEEDERYEKMRIQKRQKRQQGNSATPADTPEITPLPLPERMTKKERDRLNKAGQTDEVLHQAANVTASLALGKKKKYSWMTSGSGSGAATPSRMSTAAKGPSGTTTPAPPAVDRSLLARRRQFLGGEMESTDMGKKIQLRDLVHVLEHDGRERKTLSQILSRVRSGDKDEKKIEDRRTTAAPPPR</sequence>
<feature type="compositionally biased region" description="Low complexity" evidence="9">
    <location>
        <begin position="536"/>
        <end position="547"/>
    </location>
</feature>
<comment type="function">
    <text evidence="7">Functions as a component of the DNA-binding general transcription factor complex TFIID. Binding of TFIID to a promoter (with or without TATA element) is the initial step in pre-initiation complex (PIC) formation. TFIID plays a key role in the regulation of gene expression by RNA polymerase II through different activities such as transcription activator interaction, core promoter recognition and selectivity, TFIIA and TFIIB interaction, chromatin modification (histone acetylation by TAF1), facilitation of DNA opening and initiation of transcription.</text>
</comment>
<dbReference type="GO" id="GO:0006352">
    <property type="term" value="P:DNA-templated transcription initiation"/>
    <property type="evidence" value="ECO:0007669"/>
    <property type="project" value="InterPro"/>
</dbReference>
<comment type="subcellular location">
    <subcellularLocation>
        <location evidence="1">Nucleus</location>
    </subcellularLocation>
</comment>
<dbReference type="GO" id="GO:0005669">
    <property type="term" value="C:transcription factor TFIID complex"/>
    <property type="evidence" value="ECO:0007669"/>
    <property type="project" value="InterPro"/>
</dbReference>
<dbReference type="InterPro" id="IPR007900">
    <property type="entry name" value="TAF4_C"/>
</dbReference>
<dbReference type="Pfam" id="PF05236">
    <property type="entry name" value="TAF4"/>
    <property type="match status" value="1"/>
</dbReference>
<name>A0A9W4UHS1_9PLEO</name>
<evidence type="ECO:0000256" key="5">
    <source>
        <dbReference type="ARBA" id="ARBA00023163"/>
    </source>
</evidence>
<reference evidence="11" key="1">
    <citation type="submission" date="2023-01" db="EMBL/GenBank/DDBJ databases">
        <authorList>
            <person name="Van Ghelder C."/>
            <person name="Rancurel C."/>
        </authorList>
    </citation>
    <scope>NUCLEOTIDE SEQUENCE</scope>
    <source>
        <strain evidence="11">CNCM I-4278</strain>
    </source>
</reference>
<comment type="caution">
    <text evidence="11">The sequence shown here is derived from an EMBL/GenBank/DDBJ whole genome shotgun (WGS) entry which is preliminary data.</text>
</comment>
<evidence type="ECO:0000256" key="9">
    <source>
        <dbReference type="SAM" id="MobiDB-lite"/>
    </source>
</evidence>
<protein>
    <recommendedName>
        <fullName evidence="3">Transcription initiation factor TFIID subunit 4</fullName>
    </recommendedName>
    <alternativeName>
        <fullName evidence="8">TBP-associated factor 4</fullName>
    </alternativeName>
</protein>
<dbReference type="AlphaFoldDB" id="A0A9W4UHS1"/>
<evidence type="ECO:0000313" key="11">
    <source>
        <dbReference type="EMBL" id="CAI6336436.1"/>
    </source>
</evidence>